<dbReference type="RefSeq" id="WP_091074843.1">
    <property type="nucleotide sequence ID" value="NZ_LT629799.1"/>
</dbReference>
<protein>
    <recommendedName>
        <fullName evidence="3">Peptidase MA superfamily protein</fullName>
    </recommendedName>
</protein>
<keyword evidence="2" id="KW-1185">Reference proteome</keyword>
<gene>
    <name evidence="1" type="ORF">SAMN04488544_2536</name>
</gene>
<proteinExistence type="predicted"/>
<accession>A0A1H2MQM6</accession>
<dbReference type="STRING" id="546874.SAMN04488544_2536"/>
<dbReference type="OrthoDB" id="5242307at2"/>
<dbReference type="Proteomes" id="UP000198825">
    <property type="component" value="Chromosome I"/>
</dbReference>
<dbReference type="AlphaFoldDB" id="A0A1H2MQM6"/>
<organism evidence="1 2">
    <name type="scientific">Microlunatus sagamiharensis</name>
    <dbReference type="NCBI Taxonomy" id="546874"/>
    <lineage>
        <taxon>Bacteria</taxon>
        <taxon>Bacillati</taxon>
        <taxon>Actinomycetota</taxon>
        <taxon>Actinomycetes</taxon>
        <taxon>Propionibacteriales</taxon>
        <taxon>Propionibacteriaceae</taxon>
        <taxon>Microlunatus</taxon>
    </lineage>
</organism>
<evidence type="ECO:0000313" key="1">
    <source>
        <dbReference type="EMBL" id="SDU95550.1"/>
    </source>
</evidence>
<dbReference type="EMBL" id="LT629799">
    <property type="protein sequence ID" value="SDU95550.1"/>
    <property type="molecule type" value="Genomic_DNA"/>
</dbReference>
<sequence length="394" mass="40218">MSGSTAAVTPGPPDAATLADDQHAVDAWLSAGTAGDRAAWDARVSTADPSFTTRSAVLFANLGALRPDRLQARLTGGVLPLRAARQTALGPDARVLQADLAWRVGGEDADASATVWLTLVGGPDGARLVSTGDGPTTQAPAEPLWWFAPTTRADRGRATVLVGAGQDATRWAALADRAASEVHDLLPAALGRRWDGHVVVEVPGSRSDVVRVLGGAPSAYAGTAAVTRPEGPTTDAAVRVVVDPAAATGEGLATLLTHETVHVATRSAGSPAPLWVVEGLAELVALEAHPDQRATELSALRDASGDDQDQDPLPADPAFAAGGPGVPGAYARAWLASRAVVERRGTDGLGRLYAALDAGETLDRAATSSLGVDAEALAGWARDAQRRALATGRG</sequence>
<evidence type="ECO:0008006" key="3">
    <source>
        <dbReference type="Google" id="ProtNLM"/>
    </source>
</evidence>
<evidence type="ECO:0000313" key="2">
    <source>
        <dbReference type="Proteomes" id="UP000198825"/>
    </source>
</evidence>
<name>A0A1H2MQM6_9ACTN</name>
<reference evidence="2" key="1">
    <citation type="submission" date="2016-10" db="EMBL/GenBank/DDBJ databases">
        <authorList>
            <person name="Varghese N."/>
            <person name="Submissions S."/>
        </authorList>
    </citation>
    <scope>NUCLEOTIDE SEQUENCE [LARGE SCALE GENOMIC DNA]</scope>
    <source>
        <strain evidence="2">DSM 21743</strain>
    </source>
</reference>